<dbReference type="SMART" id="SM00415">
    <property type="entry name" value="HSF"/>
    <property type="match status" value="1"/>
</dbReference>
<feature type="compositionally biased region" description="Low complexity" evidence="5">
    <location>
        <begin position="79"/>
        <end position="93"/>
    </location>
</feature>
<evidence type="ECO:0000256" key="4">
    <source>
        <dbReference type="RuleBase" id="RU004020"/>
    </source>
</evidence>
<dbReference type="PANTHER" id="PTHR10015:SF409">
    <property type="entry name" value="PROTEIN MGA1"/>
    <property type="match status" value="1"/>
</dbReference>
<dbReference type="InterPro" id="IPR000232">
    <property type="entry name" value="HSF_DNA-bd"/>
</dbReference>
<dbReference type="InterPro" id="IPR036388">
    <property type="entry name" value="WH-like_DNA-bd_sf"/>
</dbReference>
<dbReference type="PROSITE" id="PS00434">
    <property type="entry name" value="HSF_DOMAIN"/>
    <property type="match status" value="1"/>
</dbReference>
<comment type="subcellular location">
    <subcellularLocation>
        <location evidence="1">Nucleus</location>
    </subcellularLocation>
</comment>
<dbReference type="Pfam" id="PF00447">
    <property type="entry name" value="HSF_DNA-bind"/>
    <property type="match status" value="1"/>
</dbReference>
<evidence type="ECO:0000313" key="8">
    <source>
        <dbReference type="Proteomes" id="UP000301737"/>
    </source>
</evidence>
<comment type="similarity">
    <text evidence="4">Belongs to the HSF family.</text>
</comment>
<evidence type="ECO:0000256" key="2">
    <source>
        <dbReference type="ARBA" id="ARBA00023125"/>
    </source>
</evidence>
<evidence type="ECO:0000256" key="5">
    <source>
        <dbReference type="SAM" id="MobiDB-lite"/>
    </source>
</evidence>
<dbReference type="AlphaFoldDB" id="A0A4C2E5M7"/>
<dbReference type="InterPro" id="IPR036390">
    <property type="entry name" value="WH_DNA-bd_sf"/>
</dbReference>
<organism evidence="7 8">
    <name type="scientific">Zygosaccharomyces mellis</name>
    <dbReference type="NCBI Taxonomy" id="42258"/>
    <lineage>
        <taxon>Eukaryota</taxon>
        <taxon>Fungi</taxon>
        <taxon>Dikarya</taxon>
        <taxon>Ascomycota</taxon>
        <taxon>Saccharomycotina</taxon>
        <taxon>Saccharomycetes</taxon>
        <taxon>Saccharomycetales</taxon>
        <taxon>Saccharomycetaceae</taxon>
        <taxon>Zygosaccharomyces</taxon>
    </lineage>
</organism>
<keyword evidence="3" id="KW-0539">Nucleus</keyword>
<dbReference type="GO" id="GO:0003700">
    <property type="term" value="F:DNA-binding transcription factor activity"/>
    <property type="evidence" value="ECO:0007669"/>
    <property type="project" value="InterPro"/>
</dbReference>
<keyword evidence="8" id="KW-1185">Reference proteome</keyword>
<evidence type="ECO:0000256" key="1">
    <source>
        <dbReference type="ARBA" id="ARBA00004123"/>
    </source>
</evidence>
<dbReference type="PRINTS" id="PR00056">
    <property type="entry name" value="HSFDOMAIN"/>
</dbReference>
<name>A0A4C2E5M7_9SACH</name>
<dbReference type="PANTHER" id="PTHR10015">
    <property type="entry name" value="HEAT SHOCK TRANSCRIPTION FACTOR"/>
    <property type="match status" value="1"/>
</dbReference>
<keyword evidence="2" id="KW-0238">DNA-binding</keyword>
<evidence type="ECO:0000259" key="6">
    <source>
        <dbReference type="PROSITE" id="PS00434"/>
    </source>
</evidence>
<evidence type="ECO:0000256" key="3">
    <source>
        <dbReference type="ARBA" id="ARBA00023242"/>
    </source>
</evidence>
<sequence>MHTKTFIHQLHAILNDASLAEWIRWSDDQEGVFELRPYDKWFSTLVLKRYFKHGNVSSFVRQLHMYGFHKLSNLGSENSASSGSSVSQPHGSSQPKDKSTTVWYFTHPLGLFTRNANVATLNRIPRKSTGVGRDGKRKNILSTVCVNYISQNEAARASSPLSNVYEDFSTSEINNGVASDRRHYNSLPALPHLGVRDQLWNKSRAISLPDVVQRSAPATTIPGPCLPMMQASGQMHTQPCYYRSSPPVSALSPIDVQSNIHCLERTMMNVVEIFPLLCRLSSSQENTQYVLSTLRSLRRELLVRNSRLYDNSPPFSSVSSNLNDTRHWYAE</sequence>
<dbReference type="GO" id="GO:0005634">
    <property type="term" value="C:nucleus"/>
    <property type="evidence" value="ECO:0007669"/>
    <property type="project" value="UniProtKB-SubCell"/>
</dbReference>
<dbReference type="EMBL" id="BIMX01000011">
    <property type="protein sequence ID" value="GCE99574.1"/>
    <property type="molecule type" value="Genomic_DNA"/>
</dbReference>
<dbReference type="Gene3D" id="1.10.10.10">
    <property type="entry name" value="Winged helix-like DNA-binding domain superfamily/Winged helix DNA-binding domain"/>
    <property type="match status" value="1"/>
</dbReference>
<dbReference type="Proteomes" id="UP000301737">
    <property type="component" value="Unassembled WGS sequence"/>
</dbReference>
<dbReference type="SUPFAM" id="SSF46785">
    <property type="entry name" value="Winged helix' DNA-binding domain"/>
    <property type="match status" value="1"/>
</dbReference>
<evidence type="ECO:0000313" key="7">
    <source>
        <dbReference type="EMBL" id="GCE99574.1"/>
    </source>
</evidence>
<reference evidence="7 8" key="1">
    <citation type="submission" date="2019-01" db="EMBL/GenBank/DDBJ databases">
        <title>Draft Genome Sequencing of Zygosaccharomyces mellis Ca-7.</title>
        <authorList>
            <person name="Shiwa Y."/>
            <person name="Kanesaki Y."/>
            <person name="Ishige T."/>
            <person name="Mura K."/>
            <person name="Hori T."/>
            <person name="Tamura T."/>
        </authorList>
    </citation>
    <scope>NUCLEOTIDE SEQUENCE [LARGE SCALE GENOMIC DNA]</scope>
    <source>
        <strain evidence="7 8">Ca-7</strain>
    </source>
</reference>
<dbReference type="OrthoDB" id="60033at2759"/>
<feature type="region of interest" description="Disordered" evidence="5">
    <location>
        <begin position="79"/>
        <end position="98"/>
    </location>
</feature>
<dbReference type="GO" id="GO:0043565">
    <property type="term" value="F:sequence-specific DNA binding"/>
    <property type="evidence" value="ECO:0007669"/>
    <property type="project" value="InterPro"/>
</dbReference>
<proteinExistence type="inferred from homology"/>
<protein>
    <recommendedName>
        <fullName evidence="6">HSF-type DNA-binding domain-containing protein</fullName>
    </recommendedName>
</protein>
<accession>A0A4C2E5M7</accession>
<comment type="caution">
    <text evidence="7">The sequence shown here is derived from an EMBL/GenBank/DDBJ whole genome shotgun (WGS) entry which is preliminary data.</text>
</comment>
<gene>
    <name evidence="7" type="ORF">ZYGM_002510</name>
</gene>
<feature type="domain" description="HSF-type DNA-binding" evidence="6">
    <location>
        <begin position="47"/>
        <end position="71"/>
    </location>
</feature>